<evidence type="ECO:0000259" key="2">
    <source>
        <dbReference type="Pfam" id="PF01464"/>
    </source>
</evidence>
<evidence type="ECO:0000313" key="3">
    <source>
        <dbReference type="EMBL" id="ATQ70487.1"/>
    </source>
</evidence>
<sequence>MIHAANENAVPLAVLYAVALTETGQRGALNAYAMNVQGRAVFSADLREALERFAMARRGGAVLIDIGCMQVNHHYHGAKFASVEAMFDPRLNVGYAAKFLKALRASEGSWTSAVARYHAGPGNAPAQKTYVCAVIANMVASGFGSWTDAARDFCRPRDRAAAR</sequence>
<organism evidence="3 4">
    <name type="scientific">Methylosinus trichosporium (strain ATCC 35070 / NCIMB 11131 / UNIQEM 75 / OB3b)</name>
    <dbReference type="NCBI Taxonomy" id="595536"/>
    <lineage>
        <taxon>Bacteria</taxon>
        <taxon>Pseudomonadati</taxon>
        <taxon>Pseudomonadota</taxon>
        <taxon>Alphaproteobacteria</taxon>
        <taxon>Hyphomicrobiales</taxon>
        <taxon>Methylocystaceae</taxon>
        <taxon>Methylosinus</taxon>
    </lineage>
</organism>
<reference evidence="4" key="1">
    <citation type="submission" date="2017-10" db="EMBL/GenBank/DDBJ databases">
        <title>Completed PacBio SMRT sequence of Methylosinus trichosporium OB3b reveals presence of a third large plasmid.</title>
        <authorList>
            <person name="Charles T.C."/>
            <person name="Lynch M.D.J."/>
            <person name="Heil J.R."/>
            <person name="Cheng J."/>
        </authorList>
    </citation>
    <scope>NUCLEOTIDE SEQUENCE [LARGE SCALE GENOMIC DNA]</scope>
    <source>
        <strain evidence="4">OB3b</strain>
    </source>
</reference>
<dbReference type="EMBL" id="CP023737">
    <property type="protein sequence ID" value="ATQ70487.1"/>
    <property type="molecule type" value="Genomic_DNA"/>
</dbReference>
<dbReference type="InterPro" id="IPR023346">
    <property type="entry name" value="Lysozyme-like_dom_sf"/>
</dbReference>
<protein>
    <submittedName>
        <fullName evidence="3">Lytic transglycosylase</fullName>
    </submittedName>
</protein>
<proteinExistence type="inferred from homology"/>
<feature type="domain" description="Transglycosylase SLT" evidence="2">
    <location>
        <begin position="2"/>
        <end position="128"/>
    </location>
</feature>
<comment type="similarity">
    <text evidence="1">Belongs to the virb1 family.</text>
</comment>
<accession>A0A2D2D652</accession>
<evidence type="ECO:0000313" key="4">
    <source>
        <dbReference type="Proteomes" id="UP000230709"/>
    </source>
</evidence>
<dbReference type="KEGG" id="mtw:CQW49_18690"/>
<dbReference type="InterPro" id="IPR008258">
    <property type="entry name" value="Transglycosylase_SLT_dom_1"/>
</dbReference>
<evidence type="ECO:0000256" key="1">
    <source>
        <dbReference type="ARBA" id="ARBA00009387"/>
    </source>
</evidence>
<dbReference type="STRING" id="595536.GCA_000178815_01450"/>
<name>A0A2D2D652_METT3</name>
<dbReference type="Proteomes" id="UP000230709">
    <property type="component" value="Chromosome"/>
</dbReference>
<dbReference type="Pfam" id="PF01464">
    <property type="entry name" value="SLT"/>
    <property type="match status" value="1"/>
</dbReference>
<keyword evidence="4" id="KW-1185">Reference proteome</keyword>
<gene>
    <name evidence="3" type="ORF">CQW49_18690</name>
</gene>
<dbReference type="AlphaFoldDB" id="A0A2D2D652"/>
<dbReference type="SUPFAM" id="SSF53955">
    <property type="entry name" value="Lysozyme-like"/>
    <property type="match status" value="1"/>
</dbReference>
<dbReference type="RefSeq" id="WP_003613379.1">
    <property type="nucleotide sequence ID" value="NZ_ADVE02000001.1"/>
</dbReference>
<dbReference type="Gene3D" id="1.10.530.10">
    <property type="match status" value="1"/>
</dbReference>